<evidence type="ECO:0000313" key="1">
    <source>
        <dbReference type="EMBL" id="KAI8542629.1"/>
    </source>
</evidence>
<protein>
    <submittedName>
        <fullName evidence="1">Uncharacterized protein</fullName>
    </submittedName>
</protein>
<accession>A0ACC0MPT3</accession>
<sequence length="73" mass="7998">MYEALPPRVKDLVNEAGFGEFIQTLSLVKNDHVVLVALVERWRDTTNTFHLPPGEMTVTPADFAAITGLMVGG</sequence>
<organism evidence="1 2">
    <name type="scientific">Rhododendron molle</name>
    <name type="common">Chinese azalea</name>
    <name type="synonym">Azalea mollis</name>
    <dbReference type="NCBI Taxonomy" id="49168"/>
    <lineage>
        <taxon>Eukaryota</taxon>
        <taxon>Viridiplantae</taxon>
        <taxon>Streptophyta</taxon>
        <taxon>Embryophyta</taxon>
        <taxon>Tracheophyta</taxon>
        <taxon>Spermatophyta</taxon>
        <taxon>Magnoliopsida</taxon>
        <taxon>eudicotyledons</taxon>
        <taxon>Gunneridae</taxon>
        <taxon>Pentapetalae</taxon>
        <taxon>asterids</taxon>
        <taxon>Ericales</taxon>
        <taxon>Ericaceae</taxon>
        <taxon>Ericoideae</taxon>
        <taxon>Rhodoreae</taxon>
        <taxon>Rhododendron</taxon>
    </lineage>
</organism>
<dbReference type="Proteomes" id="UP001062846">
    <property type="component" value="Chromosome 8"/>
</dbReference>
<keyword evidence="2" id="KW-1185">Reference proteome</keyword>
<gene>
    <name evidence="1" type="ORF">RHMOL_Rhmol08G0152400</name>
</gene>
<dbReference type="EMBL" id="CM046395">
    <property type="protein sequence ID" value="KAI8542629.1"/>
    <property type="molecule type" value="Genomic_DNA"/>
</dbReference>
<name>A0ACC0MPT3_RHOML</name>
<comment type="caution">
    <text evidence="1">The sequence shown here is derived from an EMBL/GenBank/DDBJ whole genome shotgun (WGS) entry which is preliminary data.</text>
</comment>
<proteinExistence type="predicted"/>
<evidence type="ECO:0000313" key="2">
    <source>
        <dbReference type="Proteomes" id="UP001062846"/>
    </source>
</evidence>
<reference evidence="1" key="1">
    <citation type="submission" date="2022-02" db="EMBL/GenBank/DDBJ databases">
        <title>Plant Genome Project.</title>
        <authorList>
            <person name="Zhang R.-G."/>
        </authorList>
    </citation>
    <scope>NUCLEOTIDE SEQUENCE</scope>
    <source>
        <strain evidence="1">AT1</strain>
    </source>
</reference>